<dbReference type="InterPro" id="IPR004150">
    <property type="entry name" value="NAD_DNA_ligase_OB"/>
</dbReference>
<reference evidence="11" key="1">
    <citation type="submission" date="2021-01" db="EMBL/GenBank/DDBJ databases">
        <authorList>
            <person name="Corre E."/>
            <person name="Pelletier E."/>
            <person name="Niang G."/>
            <person name="Scheremetjew M."/>
            <person name="Finn R."/>
            <person name="Kale V."/>
            <person name="Holt S."/>
            <person name="Cochrane G."/>
            <person name="Meng A."/>
            <person name="Brown T."/>
            <person name="Cohen L."/>
        </authorList>
    </citation>
    <scope>NUCLEOTIDE SEQUENCE</scope>
    <source>
        <strain evidence="11">CCMP1510</strain>
    </source>
</reference>
<dbReference type="EMBL" id="HBIJ01023897">
    <property type="protein sequence ID" value="CAE0375015.1"/>
    <property type="molecule type" value="Transcribed_RNA"/>
</dbReference>
<dbReference type="PIRSF" id="PIRSF001604">
    <property type="entry name" value="LigA"/>
    <property type="match status" value="1"/>
</dbReference>
<dbReference type="Gene3D" id="1.10.287.610">
    <property type="entry name" value="Helix hairpin bin"/>
    <property type="match status" value="1"/>
</dbReference>
<dbReference type="InterPro" id="IPR010994">
    <property type="entry name" value="RuvA_2-like"/>
</dbReference>
<evidence type="ECO:0000256" key="3">
    <source>
        <dbReference type="ARBA" id="ARBA00022705"/>
    </source>
</evidence>
<dbReference type="SMART" id="SM00278">
    <property type="entry name" value="HhH1"/>
    <property type="match status" value="4"/>
</dbReference>
<evidence type="ECO:0000256" key="2">
    <source>
        <dbReference type="ARBA" id="ARBA00022598"/>
    </source>
</evidence>
<dbReference type="InterPro" id="IPR013840">
    <property type="entry name" value="DNAligase_N"/>
</dbReference>
<feature type="domain" description="Helix-hairpin-helix DNA-binding motif class 1" evidence="9">
    <location>
        <begin position="482"/>
        <end position="501"/>
    </location>
</feature>
<dbReference type="SUPFAM" id="SSF56091">
    <property type="entry name" value="DNA ligase/mRNA capping enzyme, catalytic domain"/>
    <property type="match status" value="1"/>
</dbReference>
<evidence type="ECO:0000256" key="6">
    <source>
        <dbReference type="ARBA" id="ARBA00023027"/>
    </source>
</evidence>
<dbReference type="Pfam" id="PF03120">
    <property type="entry name" value="OB_DNA_ligase"/>
    <property type="match status" value="1"/>
</dbReference>
<evidence type="ECO:0000313" key="11">
    <source>
        <dbReference type="EMBL" id="CAE0375015.1"/>
    </source>
</evidence>
<keyword evidence="3" id="KW-0235">DNA replication</keyword>
<dbReference type="HAMAP" id="MF_01588">
    <property type="entry name" value="DNA_ligase_A"/>
    <property type="match status" value="1"/>
</dbReference>
<dbReference type="Gene3D" id="3.30.470.30">
    <property type="entry name" value="DNA ligase/mRNA capping enzyme"/>
    <property type="match status" value="1"/>
</dbReference>
<name>A0A7S3NRM7_9STRA</name>
<dbReference type="GO" id="GO:0006260">
    <property type="term" value="P:DNA replication"/>
    <property type="evidence" value="ECO:0007669"/>
    <property type="project" value="UniProtKB-KW"/>
</dbReference>
<dbReference type="GO" id="GO:0003911">
    <property type="term" value="F:DNA ligase (NAD+) activity"/>
    <property type="evidence" value="ECO:0007669"/>
    <property type="project" value="UniProtKB-EC"/>
</dbReference>
<sequence>MRIRTALCFISHHHWRDLKTGTRSRIGVRSFLANTNELEDLRQKLRVHDDLYYNIGRPELSDAEYDALRARYEILEKEFGSNCDEIVGAPRRQGTGFAPGKPHMERMLSLENLKPKTKNETSHESIARWLIRTQKFAKSFPLDSICAEPKLDGVSIVLRYAANGDLVQASTRGDGNQGDDVTANAITVQGVLTKLEPAPGYDIEVRGEILMPESVFTSLQSQNLSTPRNAAAGSLRQLDPAITKKRKLLFIGYEILAKEGINYDEKRKKLSQWGFMLPEPWDIVSFAQSNINETAVALANYHTQILKMRNDRELGVDGVVYKVNSWEACKNIGSTAKAPRWAIAYKYEDSAAVAATRLNGIRVSVGKRGILTPVAELEPVKLGDVTVSSATLHNPSNVRSVLKGVRLGDSVLVRRAGDVIPQLISSSIETETPGDFDDWIPPDRCPSCGTEPKQIDDTFFCPAAFDCPAQATARLVHFFSRPALDLKAGLGKKKLEQLVDNHLVNTAADLLTFGTGDDTHINTLAQLDGWGPKSAKKLLDALYRIRTTPVPLTRFLIALGIPRIGNACAISIAKHYEGSFHDLWSILKNKDATEQRSQLAALPGVGPAAVDALHAFALDPADREHTERLLQLISLVV</sequence>
<evidence type="ECO:0000256" key="4">
    <source>
        <dbReference type="ARBA" id="ARBA00022763"/>
    </source>
</evidence>
<dbReference type="SUPFAM" id="SSF50249">
    <property type="entry name" value="Nucleic acid-binding proteins"/>
    <property type="match status" value="1"/>
</dbReference>
<feature type="domain" description="Helix-hairpin-helix DNA-binding motif class 1" evidence="9">
    <location>
        <begin position="522"/>
        <end position="541"/>
    </location>
</feature>
<keyword evidence="2" id="KW-0436">Ligase</keyword>
<dbReference type="NCBIfam" id="NF005932">
    <property type="entry name" value="PRK07956.1"/>
    <property type="match status" value="1"/>
</dbReference>
<feature type="domain" description="NAD-dependent DNA ligase N-terminal" evidence="10">
    <location>
        <begin position="33"/>
        <end position="483"/>
    </location>
</feature>
<protein>
    <recommendedName>
        <fullName evidence="1">DNA ligase (NAD(+))</fullName>
        <ecNumber evidence="1">6.5.1.2</ecNumber>
    </recommendedName>
</protein>
<keyword evidence="6" id="KW-0520">NAD</keyword>
<dbReference type="InterPro" id="IPR003583">
    <property type="entry name" value="Hlx-hairpin-Hlx_DNA-bd_motif"/>
</dbReference>
<evidence type="ECO:0000256" key="8">
    <source>
        <dbReference type="ARBA" id="ARBA00034005"/>
    </source>
</evidence>
<evidence type="ECO:0000256" key="5">
    <source>
        <dbReference type="ARBA" id="ARBA00022842"/>
    </source>
</evidence>
<keyword evidence="7" id="KW-0234">DNA repair</keyword>
<dbReference type="InterPro" id="IPR001679">
    <property type="entry name" value="DNA_ligase"/>
</dbReference>
<dbReference type="Gene3D" id="1.10.150.20">
    <property type="entry name" value="5' to 3' exonuclease, C-terminal subdomain"/>
    <property type="match status" value="2"/>
</dbReference>
<keyword evidence="5" id="KW-0460">Magnesium</keyword>
<gene>
    <name evidence="11" type="ORF">ALAG00032_LOCUS15819</name>
</gene>
<dbReference type="SUPFAM" id="SSF47781">
    <property type="entry name" value="RuvA domain 2-like"/>
    <property type="match status" value="1"/>
</dbReference>
<dbReference type="EC" id="6.5.1.2" evidence="1"/>
<comment type="catalytic activity">
    <reaction evidence="8">
        <text>NAD(+) + (deoxyribonucleotide)n-3'-hydroxyl + 5'-phospho-(deoxyribonucleotide)m = (deoxyribonucleotide)n+m + AMP + beta-nicotinamide D-nucleotide.</text>
        <dbReference type="EC" id="6.5.1.2"/>
    </reaction>
</comment>
<feature type="domain" description="Helix-hairpin-helix DNA-binding motif class 1" evidence="9">
    <location>
        <begin position="556"/>
        <end position="575"/>
    </location>
</feature>
<evidence type="ECO:0000259" key="9">
    <source>
        <dbReference type="SMART" id="SM00278"/>
    </source>
</evidence>
<dbReference type="InterPro" id="IPR013839">
    <property type="entry name" value="DNAligase_adenylation"/>
</dbReference>
<keyword evidence="4" id="KW-0227">DNA damage</keyword>
<evidence type="ECO:0000259" key="10">
    <source>
        <dbReference type="SMART" id="SM00532"/>
    </source>
</evidence>
<organism evidence="11">
    <name type="scientific">Aureoumbra lagunensis</name>
    <dbReference type="NCBI Taxonomy" id="44058"/>
    <lineage>
        <taxon>Eukaryota</taxon>
        <taxon>Sar</taxon>
        <taxon>Stramenopiles</taxon>
        <taxon>Ochrophyta</taxon>
        <taxon>Pelagophyceae</taxon>
        <taxon>Pelagomonadales</taxon>
        <taxon>Aureoumbra</taxon>
    </lineage>
</organism>
<dbReference type="SMART" id="SM00532">
    <property type="entry name" value="LIGANc"/>
    <property type="match status" value="1"/>
</dbReference>
<proteinExistence type="inferred from homology"/>
<dbReference type="GO" id="GO:0003677">
    <property type="term" value="F:DNA binding"/>
    <property type="evidence" value="ECO:0007669"/>
    <property type="project" value="InterPro"/>
</dbReference>
<evidence type="ECO:0000256" key="7">
    <source>
        <dbReference type="ARBA" id="ARBA00023204"/>
    </source>
</evidence>
<feature type="domain" description="Helix-hairpin-helix DNA-binding motif class 1" evidence="9">
    <location>
        <begin position="597"/>
        <end position="616"/>
    </location>
</feature>
<dbReference type="GO" id="GO:0006281">
    <property type="term" value="P:DNA repair"/>
    <property type="evidence" value="ECO:0007669"/>
    <property type="project" value="UniProtKB-KW"/>
</dbReference>
<dbReference type="Pfam" id="PF01653">
    <property type="entry name" value="DNA_ligase_aden"/>
    <property type="match status" value="1"/>
</dbReference>
<accession>A0A7S3NRM7</accession>
<dbReference type="AlphaFoldDB" id="A0A7S3NRM7"/>
<dbReference type="Gene3D" id="2.40.50.140">
    <property type="entry name" value="Nucleic acid-binding proteins"/>
    <property type="match status" value="1"/>
</dbReference>
<dbReference type="InterPro" id="IPR012340">
    <property type="entry name" value="NA-bd_OB-fold"/>
</dbReference>
<evidence type="ECO:0000256" key="1">
    <source>
        <dbReference type="ARBA" id="ARBA00012722"/>
    </source>
</evidence>